<feature type="compositionally biased region" description="Basic residues" evidence="1">
    <location>
        <begin position="113"/>
        <end position="123"/>
    </location>
</feature>
<feature type="compositionally biased region" description="Basic and acidic residues" evidence="1">
    <location>
        <begin position="595"/>
        <end position="619"/>
    </location>
</feature>
<feature type="compositionally biased region" description="Basic residues" evidence="1">
    <location>
        <begin position="540"/>
        <end position="550"/>
    </location>
</feature>
<dbReference type="GO" id="GO:0004356">
    <property type="term" value="F:glutamine synthetase activity"/>
    <property type="evidence" value="ECO:0007669"/>
    <property type="project" value="UniProtKB-EC"/>
</dbReference>
<proteinExistence type="predicted"/>
<feature type="compositionally biased region" description="Basic and acidic residues" evidence="1">
    <location>
        <begin position="340"/>
        <end position="350"/>
    </location>
</feature>
<sequence length="729" mass="76528">AQDRRPLRHPGRSHLGGRSEERRRRRPRPHGHRRNLRQEHLWPGRDARAPPQAGVPGADEHRGPRRGAGPVRGRRRGAGDEGVGHRARGLALHPLVPAPDRLHGREARLVHHPQRGRGRRGRVQRQGADPGRAGRVVVPLGRAAGDLRGPRLHGVGPHLAGLHRGHAGGVLPLHPHRLRVVDGRGAGREDPPAALDRGAGEADPPRAGPVRRAGGAGDGHLRAGAGVLPGGPGVLLPPAGPGDHGAHPVRRQAAARAGAGGPLLRLHPGPRAGLHDRGGARAVQAGRAAAHPAQRGGAGAVRDGAHLRERQPGGGPPAAGDDHAAQGGAEVRAGLPPPREAVRGGQRERQAPQLGGRHRPGEPAGAGGHAAPEHAVPLLLHRRAARGGAAPGPAALGRGVRRQRPPAGGQRGAAGHHLGLPGHSAVGRVRPDRGERHGHFQQAGRADGAGEPGAPAHPAARGRPQPHLALRLHGEQVRVPRAGRLAVRLVAGHGAQHRDGRVGGRALHRAGSGGGERDLFRGRPAAAHRHRDPPREAHHLQRRRLQRRVAGRGGPPWPPEPAHHAGRAGDDGERKEHGALREVRRPLRPRAGVAPRDRPGDLLQDDQHRGRDHGRRGGHDGAAGGVPLHERPAGRRRARGRDQDGRPGPALHPGAPQRPDRRAARVAGHPARAERRAGRRGRALQGVPHARQHRPRDAGRALRRGPPGEGGAGRHVAAAHLSGHAVREV</sequence>
<feature type="compositionally biased region" description="Low complexity" evidence="1">
    <location>
        <begin position="405"/>
        <end position="423"/>
    </location>
</feature>
<gene>
    <name evidence="2" type="ORF">AVDCRST_MAG68-2478</name>
</gene>
<feature type="compositionally biased region" description="Low complexity" evidence="1">
    <location>
        <begin position="452"/>
        <end position="463"/>
    </location>
</feature>
<feature type="region of interest" description="Disordered" evidence="1">
    <location>
        <begin position="495"/>
        <end position="729"/>
    </location>
</feature>
<feature type="compositionally biased region" description="Low complexity" evidence="1">
    <location>
        <begin position="280"/>
        <end position="295"/>
    </location>
</feature>
<protein>
    <submittedName>
        <fullName evidence="2">Glutamine synthetase type III, GlnN</fullName>
        <ecNumber evidence="2">6.3.1.2</ecNumber>
    </submittedName>
</protein>
<organism evidence="2">
    <name type="scientific">uncultured Gemmatimonadota bacterium</name>
    <dbReference type="NCBI Taxonomy" id="203437"/>
    <lineage>
        <taxon>Bacteria</taxon>
        <taxon>Pseudomonadati</taxon>
        <taxon>Gemmatimonadota</taxon>
        <taxon>environmental samples</taxon>
    </lineage>
</organism>
<feature type="non-terminal residue" evidence="2">
    <location>
        <position position="1"/>
    </location>
</feature>
<feature type="non-terminal residue" evidence="2">
    <location>
        <position position="729"/>
    </location>
</feature>
<feature type="region of interest" description="Disordered" evidence="1">
    <location>
        <begin position="182"/>
        <end position="371"/>
    </location>
</feature>
<feature type="compositionally biased region" description="Basic and acidic residues" evidence="1">
    <location>
        <begin position="429"/>
        <end position="438"/>
    </location>
</feature>
<evidence type="ECO:0000313" key="2">
    <source>
        <dbReference type="EMBL" id="CAA9332479.1"/>
    </source>
</evidence>
<feature type="compositionally biased region" description="Basic residues" evidence="1">
    <location>
        <begin position="23"/>
        <end position="35"/>
    </location>
</feature>
<feature type="compositionally biased region" description="Basic and acidic residues" evidence="1">
    <location>
        <begin position="561"/>
        <end position="585"/>
    </location>
</feature>
<feature type="region of interest" description="Disordered" evidence="1">
    <location>
        <begin position="113"/>
        <end position="133"/>
    </location>
</feature>
<feature type="compositionally biased region" description="Basic residues" evidence="1">
    <location>
        <begin position="1"/>
        <end position="12"/>
    </location>
</feature>
<feature type="compositionally biased region" description="Low complexity" evidence="1">
    <location>
        <begin position="386"/>
        <end position="398"/>
    </location>
</feature>
<dbReference type="EMBL" id="CADCTW010000125">
    <property type="protein sequence ID" value="CAA9332479.1"/>
    <property type="molecule type" value="Genomic_DNA"/>
</dbReference>
<dbReference type="AlphaFoldDB" id="A0A6J4LH64"/>
<reference evidence="2" key="1">
    <citation type="submission" date="2020-02" db="EMBL/GenBank/DDBJ databases">
        <authorList>
            <person name="Meier V. D."/>
        </authorList>
    </citation>
    <scope>NUCLEOTIDE SEQUENCE</scope>
    <source>
        <strain evidence="2">AVDCRST_MAG68</strain>
    </source>
</reference>
<accession>A0A6J4LH64</accession>
<feature type="compositionally biased region" description="Basic and acidic residues" evidence="1">
    <location>
        <begin position="182"/>
        <end position="191"/>
    </location>
</feature>
<name>A0A6J4LH64_9BACT</name>
<feature type="region of interest" description="Disordered" evidence="1">
    <location>
        <begin position="1"/>
        <end position="90"/>
    </location>
</feature>
<keyword evidence="2" id="KW-0436">Ligase</keyword>
<feature type="compositionally biased region" description="Basic and acidic residues" evidence="1">
    <location>
        <begin position="36"/>
        <end position="48"/>
    </location>
</feature>
<feature type="compositionally biased region" description="Low complexity" evidence="1">
    <location>
        <begin position="251"/>
        <end position="272"/>
    </location>
</feature>
<dbReference type="EC" id="6.3.1.2" evidence="2"/>
<evidence type="ECO:0000256" key="1">
    <source>
        <dbReference type="SAM" id="MobiDB-lite"/>
    </source>
</evidence>
<feature type="region of interest" description="Disordered" evidence="1">
    <location>
        <begin position="385"/>
        <end position="463"/>
    </location>
</feature>